<organism evidence="1 2">
    <name type="scientific">Punica granatum</name>
    <name type="common">Pomegranate</name>
    <dbReference type="NCBI Taxonomy" id="22663"/>
    <lineage>
        <taxon>Eukaryota</taxon>
        <taxon>Viridiplantae</taxon>
        <taxon>Streptophyta</taxon>
        <taxon>Embryophyta</taxon>
        <taxon>Tracheophyta</taxon>
        <taxon>Spermatophyta</taxon>
        <taxon>Magnoliopsida</taxon>
        <taxon>eudicotyledons</taxon>
        <taxon>Gunneridae</taxon>
        <taxon>Pentapetalae</taxon>
        <taxon>rosids</taxon>
        <taxon>malvids</taxon>
        <taxon>Myrtales</taxon>
        <taxon>Lythraceae</taxon>
        <taxon>Punica</taxon>
    </lineage>
</organism>
<accession>A0A218W426</accession>
<dbReference type="EMBL" id="MTKT01005379">
    <property type="protein sequence ID" value="OWM67607.1"/>
    <property type="molecule type" value="Genomic_DNA"/>
</dbReference>
<dbReference type="AlphaFoldDB" id="A0A218W426"/>
<protein>
    <submittedName>
        <fullName evidence="1">Uncharacterized protein</fullName>
    </submittedName>
</protein>
<evidence type="ECO:0000313" key="2">
    <source>
        <dbReference type="Proteomes" id="UP000197138"/>
    </source>
</evidence>
<evidence type="ECO:0000313" key="1">
    <source>
        <dbReference type="EMBL" id="OWM67607.1"/>
    </source>
</evidence>
<reference evidence="2" key="1">
    <citation type="journal article" date="2017" name="Plant J.">
        <title>The pomegranate (Punica granatum L.) genome and the genomics of punicalagin biosynthesis.</title>
        <authorList>
            <person name="Qin G."/>
            <person name="Xu C."/>
            <person name="Ming R."/>
            <person name="Tang H."/>
            <person name="Guyot R."/>
            <person name="Kramer E.M."/>
            <person name="Hu Y."/>
            <person name="Yi X."/>
            <person name="Qi Y."/>
            <person name="Xu X."/>
            <person name="Gao Z."/>
            <person name="Pan H."/>
            <person name="Jian J."/>
            <person name="Tian Y."/>
            <person name="Yue Z."/>
            <person name="Xu Y."/>
        </authorList>
    </citation>
    <scope>NUCLEOTIDE SEQUENCE [LARGE SCALE GENOMIC DNA]</scope>
    <source>
        <strain evidence="2">cv. Dabenzi</strain>
    </source>
</reference>
<proteinExistence type="predicted"/>
<gene>
    <name evidence="1" type="ORF">CDL15_Pgr024692</name>
</gene>
<name>A0A218W426_PUNGR</name>
<comment type="caution">
    <text evidence="1">The sequence shown here is derived from an EMBL/GenBank/DDBJ whole genome shotgun (WGS) entry which is preliminary data.</text>
</comment>
<sequence>MKSRKLMSQDPGPRSCTIHLWLASLMLSSVPAEKTRSVHQTAKSITGTHTDPSATLRLAQRFTSTLVTSLPLDRAAMRYWPFTSLITARTERKWATISYVLRVACVKPGTTEEGQSGAESMLRLAVTWEYLTRNRLAGFLPKRETFQLVTTWEEEISKDMAEDTPISNRGGMVAGITRKTMTAWDGNETMTHTRNLQKQMVPGRDSCSLWSGLIGSDMVLIRERWS</sequence>
<dbReference type="Proteomes" id="UP000197138">
    <property type="component" value="Unassembled WGS sequence"/>
</dbReference>